<sequence length="276" mass="31509">MWKTSKGINMKGFINYREINRNVMDDTMKMCDHNKSLKDSIANSIKNEYVVYQSEAFDAGDIKANPEMKIIVSKKRTFEAAEKYAGKKVCCLDFANNHSMGGAPWSAGAQEESICRISTLYPCLKAQSKAFYEKHILEYENGEINDMGSDDLIYIPGVTVFKTDESIPKLKEEDTWFNTDVIVCAAPVLDFHYDENRYRHIMTERIKRILDVAAKEKVEVLILGAFGCGAFCNPPEIVSDIFASLIRNYNFETVEFAVYCRSDTKNFDVFESNFVE</sequence>
<dbReference type="EMBL" id="FORI01000007">
    <property type="protein sequence ID" value="SFI85224.1"/>
    <property type="molecule type" value="Genomic_DNA"/>
</dbReference>
<dbReference type="Proteomes" id="UP000182737">
    <property type="component" value="Unassembled WGS sequence"/>
</dbReference>
<dbReference type="InterPro" id="IPR043472">
    <property type="entry name" value="Macro_dom-like"/>
</dbReference>
<dbReference type="Gene3D" id="3.40.220.10">
    <property type="entry name" value="Leucine Aminopeptidase, subunit E, domain 1"/>
    <property type="match status" value="1"/>
</dbReference>
<proteinExistence type="predicted"/>
<keyword evidence="3" id="KW-1185">Reference proteome</keyword>
<organism evidence="2 3">
    <name type="scientific">Treponema bryantii</name>
    <dbReference type="NCBI Taxonomy" id="163"/>
    <lineage>
        <taxon>Bacteria</taxon>
        <taxon>Pseudomonadati</taxon>
        <taxon>Spirochaetota</taxon>
        <taxon>Spirochaetia</taxon>
        <taxon>Spirochaetales</taxon>
        <taxon>Treponemataceae</taxon>
        <taxon>Treponema</taxon>
    </lineage>
</organism>
<gene>
    <name evidence="2" type="ORF">SAMN04487775_10742</name>
</gene>
<dbReference type="OrthoDB" id="9806181at2"/>
<name>A0A1I3LKG6_9SPIR</name>
<dbReference type="Pfam" id="PF10021">
    <property type="entry name" value="PARG_cat_microb"/>
    <property type="match status" value="1"/>
</dbReference>
<dbReference type="InterPro" id="IPR019261">
    <property type="entry name" value="PARG_cat_microbial"/>
</dbReference>
<dbReference type="InterPro" id="IPR012664">
    <property type="entry name" value="CHP02452"/>
</dbReference>
<evidence type="ECO:0000259" key="1">
    <source>
        <dbReference type="Pfam" id="PF10021"/>
    </source>
</evidence>
<dbReference type="NCBIfam" id="TIGR02452">
    <property type="entry name" value="TIGR02452 family protein"/>
    <property type="match status" value="1"/>
</dbReference>
<accession>A0A1I3LKG6</accession>
<dbReference type="PANTHER" id="PTHR35596">
    <property type="entry name" value="DUF2263 DOMAIN-CONTAINING PROTEIN"/>
    <property type="match status" value="1"/>
</dbReference>
<protein>
    <submittedName>
        <fullName evidence="2">TIGR02452 family protein</fullName>
    </submittedName>
</protein>
<evidence type="ECO:0000313" key="3">
    <source>
        <dbReference type="Proteomes" id="UP000182737"/>
    </source>
</evidence>
<evidence type="ECO:0000313" key="2">
    <source>
        <dbReference type="EMBL" id="SFI85224.1"/>
    </source>
</evidence>
<dbReference type="PANTHER" id="PTHR35596:SF1">
    <property type="entry name" value="MICROBIAL-TYPE PARG CATALYTIC DOMAIN-CONTAINING PROTEIN"/>
    <property type="match status" value="1"/>
</dbReference>
<dbReference type="SUPFAM" id="SSF52949">
    <property type="entry name" value="Macro domain-like"/>
    <property type="match status" value="1"/>
</dbReference>
<reference evidence="3" key="1">
    <citation type="submission" date="2016-10" db="EMBL/GenBank/DDBJ databases">
        <authorList>
            <person name="Varghese N."/>
            <person name="Submissions S."/>
        </authorList>
    </citation>
    <scope>NUCLEOTIDE SEQUENCE [LARGE SCALE GENOMIC DNA]</scope>
    <source>
        <strain evidence="3">XBD1002</strain>
    </source>
</reference>
<feature type="domain" description="Microbial-type PARG catalytic" evidence="1">
    <location>
        <begin position="34"/>
        <end position="162"/>
    </location>
</feature>
<dbReference type="AlphaFoldDB" id="A0A1I3LKG6"/>